<evidence type="ECO:0000313" key="3">
    <source>
        <dbReference type="Proteomes" id="UP000275078"/>
    </source>
</evidence>
<sequence length="120" mass="13558">MKTAAQGGSDHRLLLWDSHTSHTTLDVRYFGVNNLIHLCTFPSHQTHKLQPLDVAIFSPLALAYKILLEKWNRKNPYAAMGKAEFFLLLSRAREIALTEENIRSAFAATGMYSPKNIVLC</sequence>
<keyword evidence="3" id="KW-1185">Reference proteome</keyword>
<dbReference type="EMBL" id="ML119661">
    <property type="protein sequence ID" value="RPA84090.1"/>
    <property type="molecule type" value="Genomic_DNA"/>
</dbReference>
<reference evidence="2 3" key="1">
    <citation type="journal article" date="2018" name="Nat. Ecol. Evol.">
        <title>Pezizomycetes genomes reveal the molecular basis of ectomycorrhizal truffle lifestyle.</title>
        <authorList>
            <person name="Murat C."/>
            <person name="Payen T."/>
            <person name="Noel B."/>
            <person name="Kuo A."/>
            <person name="Morin E."/>
            <person name="Chen J."/>
            <person name="Kohler A."/>
            <person name="Krizsan K."/>
            <person name="Balestrini R."/>
            <person name="Da Silva C."/>
            <person name="Montanini B."/>
            <person name="Hainaut M."/>
            <person name="Levati E."/>
            <person name="Barry K.W."/>
            <person name="Belfiori B."/>
            <person name="Cichocki N."/>
            <person name="Clum A."/>
            <person name="Dockter R.B."/>
            <person name="Fauchery L."/>
            <person name="Guy J."/>
            <person name="Iotti M."/>
            <person name="Le Tacon F."/>
            <person name="Lindquist E.A."/>
            <person name="Lipzen A."/>
            <person name="Malagnac F."/>
            <person name="Mello A."/>
            <person name="Molinier V."/>
            <person name="Miyauchi S."/>
            <person name="Poulain J."/>
            <person name="Riccioni C."/>
            <person name="Rubini A."/>
            <person name="Sitrit Y."/>
            <person name="Splivallo R."/>
            <person name="Traeger S."/>
            <person name="Wang M."/>
            <person name="Zifcakova L."/>
            <person name="Wipf D."/>
            <person name="Zambonelli A."/>
            <person name="Paolocci F."/>
            <person name="Nowrousian M."/>
            <person name="Ottonello S."/>
            <person name="Baldrian P."/>
            <person name="Spatafora J.W."/>
            <person name="Henrissat B."/>
            <person name="Nagy L.G."/>
            <person name="Aury J.M."/>
            <person name="Wincker P."/>
            <person name="Grigoriev I.V."/>
            <person name="Bonfante P."/>
            <person name="Martin F.M."/>
        </authorList>
    </citation>
    <scope>NUCLEOTIDE SEQUENCE [LARGE SCALE GENOMIC DNA]</scope>
    <source>
        <strain evidence="2 3">RN42</strain>
    </source>
</reference>
<feature type="domain" description="DDE-1" evidence="1">
    <location>
        <begin position="10"/>
        <end position="106"/>
    </location>
</feature>
<dbReference type="InterPro" id="IPR004875">
    <property type="entry name" value="DDE_SF_endonuclease_dom"/>
</dbReference>
<evidence type="ECO:0000313" key="2">
    <source>
        <dbReference type="EMBL" id="RPA84090.1"/>
    </source>
</evidence>
<dbReference type="GO" id="GO:0003676">
    <property type="term" value="F:nucleic acid binding"/>
    <property type="evidence" value="ECO:0007669"/>
    <property type="project" value="InterPro"/>
</dbReference>
<dbReference type="Proteomes" id="UP000275078">
    <property type="component" value="Unassembled WGS sequence"/>
</dbReference>
<organism evidence="2 3">
    <name type="scientific">Ascobolus immersus RN42</name>
    <dbReference type="NCBI Taxonomy" id="1160509"/>
    <lineage>
        <taxon>Eukaryota</taxon>
        <taxon>Fungi</taxon>
        <taxon>Dikarya</taxon>
        <taxon>Ascomycota</taxon>
        <taxon>Pezizomycotina</taxon>
        <taxon>Pezizomycetes</taxon>
        <taxon>Pezizales</taxon>
        <taxon>Ascobolaceae</taxon>
        <taxon>Ascobolus</taxon>
    </lineage>
</organism>
<evidence type="ECO:0000259" key="1">
    <source>
        <dbReference type="Pfam" id="PF03184"/>
    </source>
</evidence>
<accession>A0A3N4IIX0</accession>
<name>A0A3N4IIX0_ASCIM</name>
<protein>
    <submittedName>
        <fullName evidence="2">DDE-domain-containing protein</fullName>
    </submittedName>
</protein>
<dbReference type="AlphaFoldDB" id="A0A3N4IIX0"/>
<dbReference type="OrthoDB" id="5425161at2759"/>
<proteinExistence type="predicted"/>
<gene>
    <name evidence="2" type="ORF">BJ508DRAFT_206528</name>
</gene>
<dbReference type="Pfam" id="PF03184">
    <property type="entry name" value="DDE_1"/>
    <property type="match status" value="1"/>
</dbReference>